<dbReference type="EMBL" id="HBKP01024495">
    <property type="protein sequence ID" value="CAE2239745.1"/>
    <property type="molecule type" value="Transcribed_RNA"/>
</dbReference>
<dbReference type="AlphaFoldDB" id="A0A7S4IU45"/>
<feature type="compositionally biased region" description="Pro residues" evidence="1">
    <location>
        <begin position="11"/>
        <end position="23"/>
    </location>
</feature>
<reference evidence="2" key="1">
    <citation type="submission" date="2021-01" db="EMBL/GenBank/DDBJ databases">
        <authorList>
            <person name="Corre E."/>
            <person name="Pelletier E."/>
            <person name="Niang G."/>
            <person name="Scheremetjew M."/>
            <person name="Finn R."/>
            <person name="Kale V."/>
            <person name="Holt S."/>
            <person name="Cochrane G."/>
            <person name="Meng A."/>
            <person name="Brown T."/>
            <person name="Cohen L."/>
        </authorList>
    </citation>
    <scope>NUCLEOTIDE SEQUENCE</scope>
    <source>
        <strain evidence="2">DIVA3 518/3/11/1/6</strain>
    </source>
</reference>
<proteinExistence type="predicted"/>
<name>A0A7S4IU45_9EUKA</name>
<accession>A0A7S4IU45</accession>
<evidence type="ECO:0000313" key="2">
    <source>
        <dbReference type="EMBL" id="CAE2239745.1"/>
    </source>
</evidence>
<organism evidence="2">
    <name type="scientific">Vannella robusta</name>
    <dbReference type="NCBI Taxonomy" id="1487602"/>
    <lineage>
        <taxon>Eukaryota</taxon>
        <taxon>Amoebozoa</taxon>
        <taxon>Discosea</taxon>
        <taxon>Flabellinia</taxon>
        <taxon>Vannellidae</taxon>
        <taxon>Vannella</taxon>
    </lineage>
</organism>
<feature type="compositionally biased region" description="Low complexity" evidence="1">
    <location>
        <begin position="32"/>
        <end position="58"/>
    </location>
</feature>
<feature type="region of interest" description="Disordered" evidence="1">
    <location>
        <begin position="1"/>
        <end position="90"/>
    </location>
</feature>
<evidence type="ECO:0000256" key="1">
    <source>
        <dbReference type="SAM" id="MobiDB-lite"/>
    </source>
</evidence>
<protein>
    <submittedName>
        <fullName evidence="2">Uncharacterized protein</fullName>
    </submittedName>
</protein>
<gene>
    <name evidence="2" type="ORF">VSP0166_LOCUS17078</name>
</gene>
<sequence length="104" mass="12019">MNPQMQGNMQMPPPGFGRPPMGPPNAYNHQGMPPQHRMTPQQMQMHMQQQRQQQYFMRMQHHPQHQADSNIPYGAPHSIPMNQGAHTMAPQPNRIEIDKIFAQS</sequence>
<feature type="compositionally biased region" description="Low complexity" evidence="1">
    <location>
        <begin position="1"/>
        <end position="10"/>
    </location>
</feature>